<reference evidence="3" key="1">
    <citation type="submission" date="2022-03" db="EMBL/GenBank/DDBJ databases">
        <title>A functionally conserved STORR gene fusion in Papaver species that diverged 16.8 million years ago.</title>
        <authorList>
            <person name="Catania T."/>
        </authorList>
    </citation>
    <scope>NUCLEOTIDE SEQUENCE</scope>
    <source>
        <strain evidence="3">S-191538</strain>
    </source>
</reference>
<evidence type="ECO:0000313" key="4">
    <source>
        <dbReference type="Proteomes" id="UP001177140"/>
    </source>
</evidence>
<feature type="signal peptide" evidence="1">
    <location>
        <begin position="1"/>
        <end position="18"/>
    </location>
</feature>
<dbReference type="AlphaFoldDB" id="A0AA41UZB5"/>
<dbReference type="InterPro" id="IPR014044">
    <property type="entry name" value="CAP_dom"/>
</dbReference>
<dbReference type="EMBL" id="JAJJMA010047851">
    <property type="protein sequence ID" value="MCL7025682.1"/>
    <property type="molecule type" value="Genomic_DNA"/>
</dbReference>
<dbReference type="GO" id="GO:0005576">
    <property type="term" value="C:extracellular region"/>
    <property type="evidence" value="ECO:0007669"/>
    <property type="project" value="InterPro"/>
</dbReference>
<dbReference type="SUPFAM" id="SSF55797">
    <property type="entry name" value="PR-1-like"/>
    <property type="match status" value="1"/>
</dbReference>
<dbReference type="Proteomes" id="UP001177140">
    <property type="component" value="Unassembled WGS sequence"/>
</dbReference>
<dbReference type="PRINTS" id="PR00837">
    <property type="entry name" value="V5TPXLIKE"/>
</dbReference>
<evidence type="ECO:0000256" key="1">
    <source>
        <dbReference type="SAM" id="SignalP"/>
    </source>
</evidence>
<dbReference type="SMART" id="SM00198">
    <property type="entry name" value="SCP"/>
    <property type="match status" value="1"/>
</dbReference>
<dbReference type="PROSITE" id="PS01010">
    <property type="entry name" value="CRISP_2"/>
    <property type="match status" value="1"/>
</dbReference>
<protein>
    <recommendedName>
        <fullName evidence="2">SCP domain-containing protein</fullName>
    </recommendedName>
</protein>
<evidence type="ECO:0000313" key="3">
    <source>
        <dbReference type="EMBL" id="MCL7025682.1"/>
    </source>
</evidence>
<comment type="caution">
    <text evidence="3">The sequence shown here is derived from an EMBL/GenBank/DDBJ whole genome shotgun (WGS) entry which is preliminary data.</text>
</comment>
<name>A0AA41UZB5_PAPNU</name>
<sequence>MKLIILTLAAWLVSVSQAQGTDYLNPHNTARALVGDVAMTWNTVVAAYAQTYANQRIGSCAGTPPSGSTDFGENIAYDVSNYFTAANAVARWVSQKTNYNPSTHTCNPGYTCENYKQVVWNNSIGLGCARVNCAGGSGTLVVCNYSPKGNIAGQVPYTYVAPPP</sequence>
<feature type="chain" id="PRO_5041394367" description="SCP domain-containing protein" evidence="1">
    <location>
        <begin position="19"/>
        <end position="164"/>
    </location>
</feature>
<dbReference type="Pfam" id="PF00188">
    <property type="entry name" value="CAP"/>
    <property type="match status" value="1"/>
</dbReference>
<gene>
    <name evidence="3" type="ORF">MKW94_002214</name>
</gene>
<organism evidence="3 4">
    <name type="scientific">Papaver nudicaule</name>
    <name type="common">Iceland poppy</name>
    <dbReference type="NCBI Taxonomy" id="74823"/>
    <lineage>
        <taxon>Eukaryota</taxon>
        <taxon>Viridiplantae</taxon>
        <taxon>Streptophyta</taxon>
        <taxon>Embryophyta</taxon>
        <taxon>Tracheophyta</taxon>
        <taxon>Spermatophyta</taxon>
        <taxon>Magnoliopsida</taxon>
        <taxon>Ranunculales</taxon>
        <taxon>Papaveraceae</taxon>
        <taxon>Papaveroideae</taxon>
        <taxon>Papaver</taxon>
    </lineage>
</organism>
<keyword evidence="1" id="KW-0732">Signal</keyword>
<dbReference type="InterPro" id="IPR018244">
    <property type="entry name" value="Allrgn_V5/Tpx1_CS"/>
</dbReference>
<dbReference type="Gene3D" id="3.40.33.10">
    <property type="entry name" value="CAP"/>
    <property type="match status" value="1"/>
</dbReference>
<dbReference type="PANTHER" id="PTHR10334">
    <property type="entry name" value="CYSTEINE-RICH SECRETORY PROTEIN-RELATED"/>
    <property type="match status" value="1"/>
</dbReference>
<evidence type="ECO:0000259" key="2">
    <source>
        <dbReference type="SMART" id="SM00198"/>
    </source>
</evidence>
<dbReference type="InterPro" id="IPR035940">
    <property type="entry name" value="CAP_sf"/>
</dbReference>
<keyword evidence="4" id="KW-1185">Reference proteome</keyword>
<feature type="domain" description="SCP" evidence="2">
    <location>
        <begin position="18"/>
        <end position="153"/>
    </location>
</feature>
<proteinExistence type="predicted"/>
<dbReference type="InterPro" id="IPR001283">
    <property type="entry name" value="CRISP-related"/>
</dbReference>
<dbReference type="FunFam" id="3.40.33.10:FF:000004">
    <property type="entry name" value="CAP, cysteine-rich secretory protein, antigen 5"/>
    <property type="match status" value="1"/>
</dbReference>
<accession>A0AA41UZB5</accession>